<dbReference type="RefSeq" id="XP_016467312.1">
    <property type="nucleotide sequence ID" value="XM_016611826.2"/>
</dbReference>
<dbReference type="KEGG" id="nta:107789946"/>
<organism evidence="1 2">
    <name type="scientific">Nicotiana tabacum</name>
    <name type="common">Common tobacco</name>
    <dbReference type="NCBI Taxonomy" id="4097"/>
    <lineage>
        <taxon>Eukaryota</taxon>
        <taxon>Viridiplantae</taxon>
        <taxon>Streptophyta</taxon>
        <taxon>Embryophyta</taxon>
        <taxon>Tracheophyta</taxon>
        <taxon>Spermatophyta</taxon>
        <taxon>Magnoliopsida</taxon>
        <taxon>eudicotyledons</taxon>
        <taxon>Gunneridae</taxon>
        <taxon>Pentapetalae</taxon>
        <taxon>asterids</taxon>
        <taxon>lamiids</taxon>
        <taxon>Solanales</taxon>
        <taxon>Solanaceae</taxon>
        <taxon>Nicotianoideae</taxon>
        <taxon>Nicotianeae</taxon>
        <taxon>Nicotiana</taxon>
    </lineage>
</organism>
<dbReference type="OMA" id="TSMMTRP"/>
<accession>A0A1S3ZSH0</accession>
<dbReference type="OrthoDB" id="1867012at2759"/>
<dbReference type="PaxDb" id="4097-A0A1S3ZSH0"/>
<dbReference type="PANTHER" id="PTHR36763:SF1">
    <property type="entry name" value="EXPRESSED PROTEIN"/>
    <property type="match status" value="1"/>
</dbReference>
<dbReference type="RefSeq" id="XP_016467312.1">
    <property type="nucleotide sequence ID" value="XM_016611826.1"/>
</dbReference>
<dbReference type="Proteomes" id="UP000790787">
    <property type="component" value="Chromosome 21"/>
</dbReference>
<name>A0A1S3ZSH0_TOBAC</name>
<sequence length="178" mass="20648">MAASEMLSKEQLLHLFDRFAFLTSQPDVKKRIADAVSDKQEAVAVTTAIQEEIFSEMGIDPRFGLACLGKINMTYESDRDLMIRFYEFVAKEEMACEEAELGPDGFAERLKMQQNLQEQQLEMLKYMRNFHMDDQSAILEKIHQQLEKANFDTEASVLTVEQMQDVVRRRVSPLFQPR</sequence>
<keyword evidence="1" id="KW-1185">Reference proteome</keyword>
<evidence type="ECO:0000313" key="2">
    <source>
        <dbReference type="RefSeq" id="XP_016467312.1"/>
    </source>
</evidence>
<protein>
    <submittedName>
        <fullName evidence="2">Uncharacterized protein LOC107789946</fullName>
    </submittedName>
</protein>
<evidence type="ECO:0000313" key="1">
    <source>
        <dbReference type="Proteomes" id="UP000790787"/>
    </source>
</evidence>
<reference evidence="1" key="1">
    <citation type="journal article" date="2014" name="Nat. Commun.">
        <title>The tobacco genome sequence and its comparison with those of tomato and potato.</title>
        <authorList>
            <person name="Sierro N."/>
            <person name="Battey J.N."/>
            <person name="Ouadi S."/>
            <person name="Bakaher N."/>
            <person name="Bovet L."/>
            <person name="Willig A."/>
            <person name="Goepfert S."/>
            <person name="Peitsch M.C."/>
            <person name="Ivanov N.V."/>
        </authorList>
    </citation>
    <scope>NUCLEOTIDE SEQUENCE [LARGE SCALE GENOMIC DNA]</scope>
</reference>
<dbReference type="PANTHER" id="PTHR36763">
    <property type="entry name" value="EXPRESSED PROTEIN"/>
    <property type="match status" value="1"/>
</dbReference>
<gene>
    <name evidence="2" type="primary">LOC107789946</name>
</gene>
<dbReference type="AlphaFoldDB" id="A0A1S3ZSH0"/>
<reference evidence="2" key="2">
    <citation type="submission" date="2025-08" db="UniProtKB">
        <authorList>
            <consortium name="RefSeq"/>
        </authorList>
    </citation>
    <scope>IDENTIFICATION</scope>
    <source>
        <tissue evidence="2">Leaf</tissue>
    </source>
</reference>
<dbReference type="GeneID" id="107789946"/>
<dbReference type="STRING" id="4097.A0A1S3ZSH0"/>
<proteinExistence type="predicted"/>